<dbReference type="EC" id="4.2.2.n1" evidence="8"/>
<dbReference type="NCBIfam" id="NF008112">
    <property type="entry name" value="PRK10859.1"/>
    <property type="match status" value="1"/>
</dbReference>
<dbReference type="FunFam" id="1.10.530.10:FF:000003">
    <property type="entry name" value="Membrane-bound lytic murein transglycosylase F"/>
    <property type="match status" value="1"/>
</dbReference>
<comment type="similarity">
    <text evidence="1">Belongs to the transglycosylase Slt family.</text>
</comment>
<evidence type="ECO:0000256" key="7">
    <source>
        <dbReference type="ARBA" id="ARBA00023316"/>
    </source>
</evidence>
<protein>
    <recommendedName>
        <fullName evidence="8">Membrane-bound lytic murein transglycosylase F</fullName>
        <ecNumber evidence="8">4.2.2.n1</ecNumber>
    </recommendedName>
    <alternativeName>
        <fullName evidence="8">Murein lyase F</fullName>
    </alternativeName>
</protein>
<comment type="domain">
    <text evidence="8">The N-terminal domain does not have lytic activity and probably modulates enzymatic activity. The C-terminal domain is the catalytic active domain.</text>
</comment>
<feature type="domain" description="Solute-binding protein family 3/N-terminal" evidence="10">
    <location>
        <begin position="44"/>
        <end position="267"/>
    </location>
</feature>
<dbReference type="Pfam" id="PF00497">
    <property type="entry name" value="SBP_bac_3"/>
    <property type="match status" value="1"/>
</dbReference>
<accession>A0A8B2U7P5</accession>
<comment type="caution">
    <text evidence="11">The sequence shown here is derived from an EMBL/GenBank/DDBJ whole genome shotgun (WGS) entry which is preliminary data.</text>
</comment>
<dbReference type="GO" id="GO:0009253">
    <property type="term" value="P:peptidoglycan catabolic process"/>
    <property type="evidence" value="ECO:0007669"/>
    <property type="project" value="TreeGrafter"/>
</dbReference>
<dbReference type="CDD" id="cd13403">
    <property type="entry name" value="MLTF-like"/>
    <property type="match status" value="1"/>
</dbReference>
<dbReference type="HAMAP" id="MF_02016">
    <property type="entry name" value="MltF"/>
    <property type="match status" value="1"/>
</dbReference>
<organism evidence="11 12">
    <name type="scientific">Aggregatibacter segnis</name>
    <dbReference type="NCBI Taxonomy" id="739"/>
    <lineage>
        <taxon>Bacteria</taxon>
        <taxon>Pseudomonadati</taxon>
        <taxon>Pseudomonadota</taxon>
        <taxon>Gammaproteobacteria</taxon>
        <taxon>Pasteurellales</taxon>
        <taxon>Pasteurellaceae</taxon>
        <taxon>Aggregatibacter</taxon>
    </lineage>
</organism>
<evidence type="ECO:0000256" key="4">
    <source>
        <dbReference type="ARBA" id="ARBA00023136"/>
    </source>
</evidence>
<reference evidence="11 12" key="1">
    <citation type="submission" date="2018-05" db="EMBL/GenBank/DDBJ databases">
        <title>Draft Genome Sequences for a Diverse set of 7 Haemophilus Species.</title>
        <authorList>
            <person name="Nichols M."/>
            <person name="Topaz N."/>
            <person name="Wang X."/>
            <person name="Wang X."/>
            <person name="Boxrud D."/>
        </authorList>
    </citation>
    <scope>NUCLEOTIDE SEQUENCE [LARGE SCALE GENOMIC DNA]</scope>
    <source>
        <strain evidence="11 12">C2001002503</strain>
    </source>
</reference>
<dbReference type="InterPro" id="IPR000189">
    <property type="entry name" value="Transglyc_AS"/>
</dbReference>
<evidence type="ECO:0000313" key="12">
    <source>
        <dbReference type="Proteomes" id="UP000253998"/>
    </source>
</evidence>
<evidence type="ECO:0000256" key="2">
    <source>
        <dbReference type="ARBA" id="ARBA00010333"/>
    </source>
</evidence>
<feature type="active site" evidence="8">
    <location>
        <position position="312"/>
    </location>
</feature>
<name>A0A8B2U7P5_9PAST</name>
<evidence type="ECO:0000256" key="1">
    <source>
        <dbReference type="ARBA" id="ARBA00007734"/>
    </source>
</evidence>
<dbReference type="GO" id="GO:0008933">
    <property type="term" value="F:peptidoglycan lytic transglycosylase activity"/>
    <property type="evidence" value="ECO:0007669"/>
    <property type="project" value="UniProtKB-UniRule"/>
</dbReference>
<dbReference type="InterPro" id="IPR023703">
    <property type="entry name" value="MltF"/>
</dbReference>
<dbReference type="Gene3D" id="1.10.530.10">
    <property type="match status" value="1"/>
</dbReference>
<dbReference type="PANTHER" id="PTHR35936:SF32">
    <property type="entry name" value="MEMBRANE-BOUND LYTIC MUREIN TRANSGLYCOSYLASE F"/>
    <property type="match status" value="1"/>
</dbReference>
<sequence>MKGLFLRIIAGICLLLWALDMVFPWRQIMSSEENPYHAIQSRGKLIVGTINNPISYFINAEGQSGLEYELSKAFADYLNVELEIKPLNNSEELFTALNDHAIDIAAANLFYQPNKVEHFQLGPSYYSASWQIAYRKGENRPRSLAQINSQLVIPDNAELEHFLKETKLKNPHLTWTVDKKQTQEELLLQVADGKIDYTIANSLDISAAQHIKPQIAVAFDLTDEMSVHWYLANNASNELQSALLDFMNGAIDSGLIANIEEKYFSHFRDFDYVDAKSYLNAIETILPKFEPLFTKHKGDLDWRLLAAIAYQESHWNPDATSPTGVRGIMMLTKDTAEHMKIQDRTDPEQSIKAGSEYLHWLLEQIPTSINEEERIWFALAAYNMGLGHLLDARRLTKNLGGNPDNWLDVKKNLPLLAEKRYYSNLKYGYARGYEAFQYIENIRRYMNSIVNYYRVQQNQSEKLTQESDNEIKNAEKDHSDLNKNKQHENRQTEENIHAQEKISQTN</sequence>
<feature type="region of interest" description="Disordered" evidence="9">
    <location>
        <begin position="461"/>
        <end position="506"/>
    </location>
</feature>
<comment type="similarity">
    <text evidence="8">In the C-terminal section; belongs to the transglycosylase Slt family.</text>
</comment>
<keyword evidence="5 8" id="KW-0998">Cell outer membrane</keyword>
<evidence type="ECO:0000259" key="10">
    <source>
        <dbReference type="SMART" id="SM00062"/>
    </source>
</evidence>
<dbReference type="GO" id="GO:0071555">
    <property type="term" value="P:cell wall organization"/>
    <property type="evidence" value="ECO:0007669"/>
    <property type="project" value="UniProtKB-KW"/>
</dbReference>
<feature type="region of interest" description="LT domain" evidence="8">
    <location>
        <begin position="268"/>
        <end position="506"/>
    </location>
</feature>
<keyword evidence="3 8" id="KW-0732">Signal</keyword>
<evidence type="ECO:0000256" key="6">
    <source>
        <dbReference type="ARBA" id="ARBA00023239"/>
    </source>
</evidence>
<evidence type="ECO:0000256" key="9">
    <source>
        <dbReference type="SAM" id="MobiDB-lite"/>
    </source>
</evidence>
<dbReference type="AlphaFoldDB" id="A0A8B2U7P5"/>
<comment type="catalytic activity">
    <reaction evidence="8">
        <text>Exolytic cleavage of the (1-&gt;4)-beta-glycosidic linkage between N-acetylmuramic acid (MurNAc) and N-acetylglucosamine (GlcNAc) residues in peptidoglycan, from either the reducing or the non-reducing ends of the peptidoglycan chains, with concomitant formation of a 1,6-anhydrobond in the MurNAc residue.</text>
        <dbReference type="EC" id="4.2.2.n1"/>
    </reaction>
</comment>
<evidence type="ECO:0000256" key="3">
    <source>
        <dbReference type="ARBA" id="ARBA00022729"/>
    </source>
</evidence>
<evidence type="ECO:0000256" key="5">
    <source>
        <dbReference type="ARBA" id="ARBA00023237"/>
    </source>
</evidence>
<dbReference type="PANTHER" id="PTHR35936">
    <property type="entry name" value="MEMBRANE-BOUND LYTIC MUREIN TRANSGLYCOSYLASE F"/>
    <property type="match status" value="1"/>
</dbReference>
<evidence type="ECO:0000256" key="8">
    <source>
        <dbReference type="HAMAP-Rule" id="MF_02016"/>
    </source>
</evidence>
<feature type="compositionally biased region" description="Basic and acidic residues" evidence="9">
    <location>
        <begin position="463"/>
        <end position="500"/>
    </location>
</feature>
<dbReference type="Gene3D" id="3.40.190.10">
    <property type="entry name" value="Periplasmic binding protein-like II"/>
    <property type="match status" value="2"/>
</dbReference>
<dbReference type="SUPFAM" id="SSF53955">
    <property type="entry name" value="Lysozyme-like"/>
    <property type="match status" value="1"/>
</dbReference>
<dbReference type="PROSITE" id="PS00922">
    <property type="entry name" value="TRANSGLYCOSYLASE"/>
    <property type="match status" value="1"/>
</dbReference>
<evidence type="ECO:0000313" key="11">
    <source>
        <dbReference type="EMBL" id="RDE71235.1"/>
    </source>
</evidence>
<comment type="function">
    <text evidence="8">Murein-degrading enzyme that degrades murein glycan strands and insoluble, high-molecular weight murein sacculi, with the concomitant formation of a 1,6-anhydromuramoyl product. Lytic transglycosylases (LTs) play an integral role in the metabolism of the peptidoglycan (PG) sacculus. Their lytic action creates space within the PG sacculus to allow for its expansion as well as for the insertion of various structures such as secretion systems and flagella.</text>
</comment>
<comment type="similarity">
    <text evidence="2">Belongs to the bacterial solute-binding protein 3 family.</text>
</comment>
<dbReference type="Proteomes" id="UP000253998">
    <property type="component" value="Unassembled WGS sequence"/>
</dbReference>
<dbReference type="InterPro" id="IPR001638">
    <property type="entry name" value="Solute-binding_3/MltF_N"/>
</dbReference>
<dbReference type="RefSeq" id="WP_111295843.1">
    <property type="nucleotide sequence ID" value="NZ_QEPM01000003.1"/>
</dbReference>
<dbReference type="SMART" id="SM00062">
    <property type="entry name" value="PBPb"/>
    <property type="match status" value="1"/>
</dbReference>
<comment type="subcellular location">
    <subcellularLocation>
        <location evidence="8">Cell outer membrane</location>
        <topology evidence="8">Peripheral membrane protein</topology>
    </subcellularLocation>
    <text evidence="8">Attached to the inner leaflet of the outer membrane.</text>
</comment>
<dbReference type="SUPFAM" id="SSF53850">
    <property type="entry name" value="Periplasmic binding protein-like II"/>
    <property type="match status" value="1"/>
</dbReference>
<comment type="similarity">
    <text evidence="8">In the N-terminal section; belongs to the bacterial solute-binding protein 3 family.</text>
</comment>
<keyword evidence="4 8" id="KW-0472">Membrane</keyword>
<dbReference type="EMBL" id="QEPM01000003">
    <property type="protein sequence ID" value="RDE71235.1"/>
    <property type="molecule type" value="Genomic_DNA"/>
</dbReference>
<dbReference type="CDD" id="cd01009">
    <property type="entry name" value="PBP2_YfhD_N"/>
    <property type="match status" value="1"/>
</dbReference>
<comment type="caution">
    <text evidence="8">Lacks conserved residue(s) required for the propagation of feature annotation.</text>
</comment>
<keyword evidence="6 8" id="KW-0456">Lyase</keyword>
<gene>
    <name evidence="8" type="primary">mltF</name>
    <name evidence="11" type="ORF">DPV83_05955</name>
</gene>
<proteinExistence type="inferred from homology"/>
<dbReference type="InterPro" id="IPR023346">
    <property type="entry name" value="Lysozyme-like_dom_sf"/>
</dbReference>
<dbReference type="GO" id="GO:0016998">
    <property type="term" value="P:cell wall macromolecule catabolic process"/>
    <property type="evidence" value="ECO:0007669"/>
    <property type="project" value="UniProtKB-UniRule"/>
</dbReference>
<dbReference type="GO" id="GO:0009279">
    <property type="term" value="C:cell outer membrane"/>
    <property type="evidence" value="ECO:0007669"/>
    <property type="project" value="UniProtKB-SubCell"/>
</dbReference>
<keyword evidence="7 8" id="KW-0961">Cell wall biogenesis/degradation</keyword>
<dbReference type="Pfam" id="PF01464">
    <property type="entry name" value="SLT"/>
    <property type="match status" value="1"/>
</dbReference>
<dbReference type="InterPro" id="IPR008258">
    <property type="entry name" value="Transglycosylase_SLT_dom_1"/>
</dbReference>